<dbReference type="Gene3D" id="3.40.50.1820">
    <property type="entry name" value="alpha/beta hydrolase"/>
    <property type="match status" value="1"/>
</dbReference>
<protein>
    <submittedName>
        <fullName evidence="1">Alpha/beta hydrolase</fullName>
    </submittedName>
</protein>
<organism evidence="1 2">
    <name type="scientific">Massilia solisilvae</name>
    <dbReference type="NCBI Taxonomy" id="1811225"/>
    <lineage>
        <taxon>Bacteria</taxon>
        <taxon>Pseudomonadati</taxon>
        <taxon>Pseudomonadota</taxon>
        <taxon>Betaproteobacteria</taxon>
        <taxon>Burkholderiales</taxon>
        <taxon>Oxalobacteraceae</taxon>
        <taxon>Telluria group</taxon>
        <taxon>Massilia</taxon>
    </lineage>
</organism>
<evidence type="ECO:0000313" key="2">
    <source>
        <dbReference type="Proteomes" id="UP001205861"/>
    </source>
</evidence>
<dbReference type="PANTHER" id="PTHR36837:SF2">
    <property type="entry name" value="POLY(3-HYDROXYALKANOATE) POLYMERASE SUBUNIT PHAC"/>
    <property type="match status" value="1"/>
</dbReference>
<name>A0ABT2BR50_9BURK</name>
<evidence type="ECO:0000313" key="1">
    <source>
        <dbReference type="EMBL" id="MCS0610987.1"/>
    </source>
</evidence>
<keyword evidence="1" id="KW-0378">Hydrolase</keyword>
<sequence length="358" mass="39977">MNAHTFHATNPFNVYALKQMDRMRQARGKMLDRLGYGPQETPYTVLHTEPGLILRKYDQAAGDAPAVLLVPAPIKKAYIWDLLPQVSVVRRWIEHGYQVYMAEWTPDTGPNYGLEDYGDRLLSACRQAIEEDCGEEQVTVAGHSLGGILAAIFGCTNADAVRAVVLLESPLHFRHDLGCFANLVHTTPDARPIAQAFSEVPGVFLNIVSAMAAPHAFQMERLIDRAMCMGNPEALGTHMRVERWTHDEFPLPGKLFTDVVESLYRHDELMRGKLRVGEREIGPQDLKAPLLTVADPRSAVIPLHSMQAFYDAAASEHKQMLHYEGDIGVNLQHVGVLVGKSAHQRLWPAIFDWLNSVE</sequence>
<comment type="caution">
    <text evidence="1">The sequence shown here is derived from an EMBL/GenBank/DDBJ whole genome shotgun (WGS) entry which is preliminary data.</text>
</comment>
<reference evidence="1 2" key="1">
    <citation type="submission" date="2022-08" db="EMBL/GenBank/DDBJ databases">
        <title>Reclassification of Massilia species as members of the genera Telluria, Duganella, Pseudoduganella, Mokoshia gen. nov. and Zemynaea gen. nov. using orthogonal and non-orthogonal genome-based approaches.</title>
        <authorList>
            <person name="Bowman J.P."/>
        </authorList>
    </citation>
    <scope>NUCLEOTIDE SEQUENCE [LARGE SCALE GENOMIC DNA]</scope>
    <source>
        <strain evidence="1 2">JCM 31607</strain>
    </source>
</reference>
<accession>A0ABT2BR50</accession>
<proteinExistence type="predicted"/>
<dbReference type="Proteomes" id="UP001205861">
    <property type="component" value="Unassembled WGS sequence"/>
</dbReference>
<dbReference type="InterPro" id="IPR051321">
    <property type="entry name" value="PHA/PHB_synthase"/>
</dbReference>
<dbReference type="InterPro" id="IPR029058">
    <property type="entry name" value="AB_hydrolase_fold"/>
</dbReference>
<dbReference type="EMBL" id="JANUGV010000011">
    <property type="protein sequence ID" value="MCS0610987.1"/>
    <property type="molecule type" value="Genomic_DNA"/>
</dbReference>
<dbReference type="GO" id="GO:0016787">
    <property type="term" value="F:hydrolase activity"/>
    <property type="evidence" value="ECO:0007669"/>
    <property type="project" value="UniProtKB-KW"/>
</dbReference>
<dbReference type="SUPFAM" id="SSF53474">
    <property type="entry name" value="alpha/beta-Hydrolases"/>
    <property type="match status" value="1"/>
</dbReference>
<keyword evidence="2" id="KW-1185">Reference proteome</keyword>
<dbReference type="RefSeq" id="WP_258858517.1">
    <property type="nucleotide sequence ID" value="NZ_JANUGV010000011.1"/>
</dbReference>
<dbReference type="PANTHER" id="PTHR36837">
    <property type="entry name" value="POLY(3-HYDROXYALKANOATE) POLYMERASE SUBUNIT PHAC"/>
    <property type="match status" value="1"/>
</dbReference>
<gene>
    <name evidence="1" type="ORF">NX773_22755</name>
</gene>